<feature type="compositionally biased region" description="Basic residues" evidence="1">
    <location>
        <begin position="310"/>
        <end position="323"/>
    </location>
</feature>
<reference evidence="4" key="1">
    <citation type="journal article" date="2014" name="Proc. Natl. Acad. Sci. U.S.A.">
        <title>Extensive sampling of basidiomycete genomes demonstrates inadequacy of the white-rot/brown-rot paradigm for wood decay fungi.</title>
        <authorList>
            <person name="Riley R."/>
            <person name="Salamov A.A."/>
            <person name="Brown D.W."/>
            <person name="Nagy L.G."/>
            <person name="Floudas D."/>
            <person name="Held B.W."/>
            <person name="Levasseur A."/>
            <person name="Lombard V."/>
            <person name="Morin E."/>
            <person name="Otillar R."/>
            <person name="Lindquist E.A."/>
            <person name="Sun H."/>
            <person name="LaButti K.M."/>
            <person name="Schmutz J."/>
            <person name="Jabbour D."/>
            <person name="Luo H."/>
            <person name="Baker S.E."/>
            <person name="Pisabarro A.G."/>
            <person name="Walton J.D."/>
            <person name="Blanchette R.A."/>
            <person name="Henrissat B."/>
            <person name="Martin F."/>
            <person name="Cullen D."/>
            <person name="Hibbett D.S."/>
            <person name="Grigoriev I.V."/>
        </authorList>
    </citation>
    <scope>NUCLEOTIDE SEQUENCE [LARGE SCALE GENOMIC DNA]</scope>
    <source>
        <strain evidence="4">PC15</strain>
    </source>
</reference>
<feature type="compositionally biased region" description="Low complexity" evidence="1">
    <location>
        <begin position="207"/>
        <end position="216"/>
    </location>
</feature>
<dbReference type="Proteomes" id="UP000027073">
    <property type="component" value="Unassembled WGS sequence"/>
</dbReference>
<evidence type="ECO:0000313" key="4">
    <source>
        <dbReference type="Proteomes" id="UP000027073"/>
    </source>
</evidence>
<feature type="region of interest" description="Disordered" evidence="1">
    <location>
        <begin position="275"/>
        <end position="424"/>
    </location>
</feature>
<feature type="compositionally biased region" description="Basic and acidic residues" evidence="1">
    <location>
        <begin position="366"/>
        <end position="378"/>
    </location>
</feature>
<dbReference type="PROSITE" id="PS00028">
    <property type="entry name" value="ZINC_FINGER_C2H2_1"/>
    <property type="match status" value="1"/>
</dbReference>
<dbReference type="InParanoid" id="A0A067NN17"/>
<dbReference type="VEuPathDB" id="FungiDB:PLEOSDRAFT_157032"/>
<organism evidence="3 4">
    <name type="scientific">Pleurotus ostreatus (strain PC15)</name>
    <name type="common">Oyster mushroom</name>
    <dbReference type="NCBI Taxonomy" id="1137138"/>
    <lineage>
        <taxon>Eukaryota</taxon>
        <taxon>Fungi</taxon>
        <taxon>Dikarya</taxon>
        <taxon>Basidiomycota</taxon>
        <taxon>Agaricomycotina</taxon>
        <taxon>Agaricomycetes</taxon>
        <taxon>Agaricomycetidae</taxon>
        <taxon>Agaricales</taxon>
        <taxon>Pleurotineae</taxon>
        <taxon>Pleurotaceae</taxon>
        <taxon>Pleurotus</taxon>
    </lineage>
</organism>
<feature type="domain" description="C2H2-type" evidence="2">
    <location>
        <begin position="19"/>
        <end position="42"/>
    </location>
</feature>
<dbReference type="EMBL" id="KL198007">
    <property type="protein sequence ID" value="KDQ29304.1"/>
    <property type="molecule type" value="Genomic_DNA"/>
</dbReference>
<accession>A0A067NN17</accession>
<feature type="compositionally biased region" description="Polar residues" evidence="1">
    <location>
        <begin position="108"/>
        <end position="117"/>
    </location>
</feature>
<dbReference type="OrthoDB" id="3270241at2759"/>
<evidence type="ECO:0000259" key="2">
    <source>
        <dbReference type="PROSITE" id="PS00028"/>
    </source>
</evidence>
<name>A0A067NN17_PLEO1</name>
<dbReference type="AlphaFoldDB" id="A0A067NN17"/>
<dbReference type="HOGENOM" id="CLU_586665_0_0_1"/>
<dbReference type="STRING" id="1137138.A0A067NN17"/>
<feature type="compositionally biased region" description="Polar residues" evidence="1">
    <location>
        <begin position="410"/>
        <end position="424"/>
    </location>
</feature>
<feature type="compositionally biased region" description="Polar residues" evidence="1">
    <location>
        <begin position="279"/>
        <end position="296"/>
    </location>
</feature>
<feature type="region of interest" description="Disordered" evidence="1">
    <location>
        <begin position="106"/>
        <end position="229"/>
    </location>
</feature>
<protein>
    <recommendedName>
        <fullName evidence="2">C2H2-type domain-containing protein</fullName>
    </recommendedName>
</protein>
<feature type="compositionally biased region" description="Polar residues" evidence="1">
    <location>
        <begin position="326"/>
        <end position="337"/>
    </location>
</feature>
<sequence length="424" mass="46685">MASVAARSSPPTKHRIYECRWSWCREVFYSNQTRIQHIIDAHITGMLPDRKGDIRLLRLAQDGVGESMRLYDLEETQRTQSQASDLHPIEARTPVLSTTALLPYTPEAGSSSYTQDSPPIHQEPSELPTTQSNIHVTPKFRRGGFSRTPIFETLSSPSQDMPILSIPDSPTFDALVSAATRQQTKRHPWQPSDSSFAFNDHSRRDSSSTSSSGSISFIEKELTQSPPSETEAIEDAFLNGPAMVQRANGKRESTPLAIQRQLHPAQNQPIIAPIAVPSTKPSPQADLSPTSSSQGRRTVIRQPWYGTLPGHRRKSQTGIRKRPSAIDTSSSLGSSQVAGADTSKQHTPRSDAFIRAATEFSQMQNGKHDPTSPVRRDFPSPGSIAADPYSQYTEGPLSPSFEESDPLAFLQTQAPYHSQSQSQS</sequence>
<gene>
    <name evidence="3" type="ORF">PLEOSDRAFT_157032</name>
</gene>
<evidence type="ECO:0000313" key="3">
    <source>
        <dbReference type="EMBL" id="KDQ29304.1"/>
    </source>
</evidence>
<evidence type="ECO:0000256" key="1">
    <source>
        <dbReference type="SAM" id="MobiDB-lite"/>
    </source>
</evidence>
<dbReference type="InterPro" id="IPR013087">
    <property type="entry name" value="Znf_C2H2_type"/>
</dbReference>
<proteinExistence type="predicted"/>